<feature type="domain" description="CusB-like beta-barrel" evidence="8">
    <location>
        <begin position="197"/>
        <end position="267"/>
    </location>
</feature>
<keyword evidence="3" id="KW-0813">Transport</keyword>
<comment type="similarity">
    <text evidence="2">Belongs to the membrane fusion protein (MFP) (TC 8.A.1) family.</text>
</comment>
<dbReference type="Gene3D" id="2.40.50.100">
    <property type="match status" value="1"/>
</dbReference>
<evidence type="ECO:0000256" key="2">
    <source>
        <dbReference type="ARBA" id="ARBA00009477"/>
    </source>
</evidence>
<protein>
    <submittedName>
        <fullName evidence="10">RND transporter</fullName>
    </submittedName>
</protein>
<proteinExistence type="inferred from homology"/>
<gene>
    <name evidence="10" type="ORF">AAY24_13825</name>
</gene>
<reference evidence="10 11" key="1">
    <citation type="journal article" date="2015" name="Genome Announc.">
        <title>Complete Genome Sequence of Sedimenticola thiotaurini Strain SIP-G1, a Polyphosphate- and Polyhydroxyalkanoate-Accumulating Sulfur-Oxidizing Gammaproteobacterium Isolated from Salt Marsh Sediments.</title>
        <authorList>
            <person name="Flood B.E."/>
            <person name="Jones D.S."/>
            <person name="Bailey J.V."/>
        </authorList>
    </citation>
    <scope>NUCLEOTIDE SEQUENCE [LARGE SCALE GENOMIC DNA]</scope>
    <source>
        <strain evidence="10 11">SIP-G1</strain>
    </source>
</reference>
<feature type="coiled-coil region" evidence="4">
    <location>
        <begin position="90"/>
        <end position="159"/>
    </location>
</feature>
<dbReference type="PATRIC" id="fig|1543721.4.peg.2866"/>
<evidence type="ECO:0000256" key="1">
    <source>
        <dbReference type="ARBA" id="ARBA00004196"/>
    </source>
</evidence>
<dbReference type="GO" id="GO:0015562">
    <property type="term" value="F:efflux transmembrane transporter activity"/>
    <property type="evidence" value="ECO:0007669"/>
    <property type="project" value="TreeGrafter"/>
</dbReference>
<accession>A0A0F7K424</accession>
<dbReference type="InterPro" id="IPR006143">
    <property type="entry name" value="RND_pump_MFP"/>
</dbReference>
<feature type="domain" description="Multidrug resistance protein MdtA-like C-terminal permuted SH3" evidence="9">
    <location>
        <begin position="274"/>
        <end position="330"/>
    </location>
</feature>
<evidence type="ECO:0000259" key="6">
    <source>
        <dbReference type="Pfam" id="PF25876"/>
    </source>
</evidence>
<dbReference type="RefSeq" id="WP_046861323.1">
    <property type="nucleotide sequence ID" value="NZ_CP011412.1"/>
</dbReference>
<dbReference type="SUPFAM" id="SSF111369">
    <property type="entry name" value="HlyD-like secretion proteins"/>
    <property type="match status" value="1"/>
</dbReference>
<dbReference type="PANTHER" id="PTHR30469">
    <property type="entry name" value="MULTIDRUG RESISTANCE PROTEIN MDTA"/>
    <property type="match status" value="1"/>
</dbReference>
<sequence length="348" mass="38274">MRSLTFSLLLFLAFPVSSTFAADKLATDTAQRVTMPREYRLDGVVEAINQSTVSAQTSGQVVEILVDVDDFVEQGETIIRLKDTEQRARLEQAEADLKAADAVLQEASRDYERTREIFQRKLVAQSAMDKATANLKASKARQQAAVAALNQAREQLEYTRIRAPYAGIVTERMIEIGETASPGQQLISGISVDQLRVSVDVPQSLIPAIRQQPDVRIILPDGRSVEATKATIFPFADAASATFKVRLKLPDQIPGLFPGMLVKTRFQIGQMEELLIPTAAVVYRSEVTAVYVVDAEQRITLRHIQTGQKRGDDRIAVLSGLEEGERVALDPIRAGSLLKLQLKGSGNE</sequence>
<dbReference type="InterPro" id="IPR058625">
    <property type="entry name" value="MdtA-like_BSH"/>
</dbReference>
<dbReference type="InterPro" id="IPR058627">
    <property type="entry name" value="MdtA-like_C"/>
</dbReference>
<evidence type="ECO:0000259" key="7">
    <source>
        <dbReference type="Pfam" id="PF25917"/>
    </source>
</evidence>
<dbReference type="OrthoDB" id="5730196at2"/>
<dbReference type="Proteomes" id="UP000034410">
    <property type="component" value="Chromosome"/>
</dbReference>
<keyword evidence="4" id="KW-0175">Coiled coil</keyword>
<dbReference type="NCBIfam" id="TIGR01730">
    <property type="entry name" value="RND_mfp"/>
    <property type="match status" value="1"/>
</dbReference>
<evidence type="ECO:0000256" key="5">
    <source>
        <dbReference type="SAM" id="SignalP"/>
    </source>
</evidence>
<dbReference type="EMBL" id="CP011412">
    <property type="protein sequence ID" value="AKH22279.1"/>
    <property type="molecule type" value="Genomic_DNA"/>
</dbReference>
<feature type="signal peptide" evidence="5">
    <location>
        <begin position="1"/>
        <end position="21"/>
    </location>
</feature>
<evidence type="ECO:0000256" key="3">
    <source>
        <dbReference type="ARBA" id="ARBA00022448"/>
    </source>
</evidence>
<dbReference type="KEGG" id="seds:AAY24_13825"/>
<feature type="domain" description="Multidrug resistance protein MdtA-like barrel-sandwich hybrid" evidence="7">
    <location>
        <begin position="49"/>
        <end position="186"/>
    </location>
</feature>
<keyword evidence="5" id="KW-0732">Signal</keyword>
<dbReference type="GO" id="GO:1990281">
    <property type="term" value="C:efflux pump complex"/>
    <property type="evidence" value="ECO:0007669"/>
    <property type="project" value="TreeGrafter"/>
</dbReference>
<dbReference type="AlphaFoldDB" id="A0A0F7K424"/>
<evidence type="ECO:0000313" key="10">
    <source>
        <dbReference type="EMBL" id="AKH22279.1"/>
    </source>
</evidence>
<dbReference type="PANTHER" id="PTHR30469:SF18">
    <property type="entry name" value="RESISTANCE-NODULATION-CELL DIVISION (RND) EFFLUX MEMBRANE FUSION PROTEIN-RELATED"/>
    <property type="match status" value="1"/>
</dbReference>
<feature type="domain" description="Multidrug resistance protein MdtA-like alpha-helical hairpin" evidence="6">
    <location>
        <begin position="90"/>
        <end position="159"/>
    </location>
</feature>
<evidence type="ECO:0000313" key="11">
    <source>
        <dbReference type="Proteomes" id="UP000034410"/>
    </source>
</evidence>
<keyword evidence="11" id="KW-1185">Reference proteome</keyword>
<name>A0A0F7K424_9GAMM</name>
<dbReference type="InterPro" id="IPR058624">
    <property type="entry name" value="MdtA-like_HH"/>
</dbReference>
<comment type="subcellular location">
    <subcellularLocation>
        <location evidence="1">Cell envelope</location>
    </subcellularLocation>
</comment>
<feature type="chain" id="PRO_5002517994" evidence="5">
    <location>
        <begin position="22"/>
        <end position="348"/>
    </location>
</feature>
<dbReference type="Gene3D" id="2.40.30.170">
    <property type="match status" value="1"/>
</dbReference>
<dbReference type="Gene3D" id="2.40.420.20">
    <property type="match status" value="1"/>
</dbReference>
<dbReference type="Pfam" id="PF25954">
    <property type="entry name" value="Beta-barrel_RND_2"/>
    <property type="match status" value="1"/>
</dbReference>
<organism evidence="10 11">
    <name type="scientific">Sedimenticola thiotaurini</name>
    <dbReference type="NCBI Taxonomy" id="1543721"/>
    <lineage>
        <taxon>Bacteria</taxon>
        <taxon>Pseudomonadati</taxon>
        <taxon>Pseudomonadota</taxon>
        <taxon>Gammaproteobacteria</taxon>
        <taxon>Chromatiales</taxon>
        <taxon>Sedimenticolaceae</taxon>
        <taxon>Sedimenticola</taxon>
    </lineage>
</organism>
<dbReference type="Pfam" id="PF25876">
    <property type="entry name" value="HH_MFP_RND"/>
    <property type="match status" value="1"/>
</dbReference>
<evidence type="ECO:0000259" key="8">
    <source>
        <dbReference type="Pfam" id="PF25954"/>
    </source>
</evidence>
<dbReference type="InterPro" id="IPR058792">
    <property type="entry name" value="Beta-barrel_RND_2"/>
</dbReference>
<dbReference type="Gene3D" id="1.10.287.470">
    <property type="entry name" value="Helix hairpin bin"/>
    <property type="match status" value="1"/>
</dbReference>
<evidence type="ECO:0000259" key="9">
    <source>
        <dbReference type="Pfam" id="PF25967"/>
    </source>
</evidence>
<evidence type="ECO:0000256" key="4">
    <source>
        <dbReference type="SAM" id="Coils"/>
    </source>
</evidence>
<dbReference type="Pfam" id="PF25967">
    <property type="entry name" value="RND-MFP_C"/>
    <property type="match status" value="1"/>
</dbReference>
<dbReference type="Pfam" id="PF25917">
    <property type="entry name" value="BSH_RND"/>
    <property type="match status" value="1"/>
</dbReference>